<dbReference type="InterPro" id="IPR029058">
    <property type="entry name" value="AB_hydrolase_fold"/>
</dbReference>
<keyword evidence="1" id="KW-0812">Transmembrane</keyword>
<name>A0ABW5R8C5_9BACL</name>
<gene>
    <name evidence="2" type="ORF">ACFSUC_01925</name>
</gene>
<reference evidence="3" key="1">
    <citation type="journal article" date="2019" name="Int. J. Syst. Evol. Microbiol.">
        <title>The Global Catalogue of Microorganisms (GCM) 10K type strain sequencing project: providing services to taxonomists for standard genome sequencing and annotation.</title>
        <authorList>
            <consortium name="The Broad Institute Genomics Platform"/>
            <consortium name="The Broad Institute Genome Sequencing Center for Infectious Disease"/>
            <person name="Wu L."/>
            <person name="Ma J."/>
        </authorList>
    </citation>
    <scope>NUCLEOTIDE SEQUENCE [LARGE SCALE GENOMIC DNA]</scope>
    <source>
        <strain evidence="3">KCTC 33676</strain>
    </source>
</reference>
<proteinExistence type="predicted"/>
<comment type="caution">
    <text evidence="2">The sequence shown here is derived from an EMBL/GenBank/DDBJ whole genome shotgun (WGS) entry which is preliminary data.</text>
</comment>
<feature type="transmembrane region" description="Helical" evidence="1">
    <location>
        <begin position="111"/>
        <end position="131"/>
    </location>
</feature>
<feature type="transmembrane region" description="Helical" evidence="1">
    <location>
        <begin position="48"/>
        <end position="67"/>
    </location>
</feature>
<dbReference type="Gene3D" id="3.40.50.1820">
    <property type="entry name" value="alpha/beta hydrolase"/>
    <property type="match status" value="1"/>
</dbReference>
<keyword evidence="1" id="KW-0472">Membrane</keyword>
<dbReference type="SUPFAM" id="SSF53474">
    <property type="entry name" value="alpha/beta-Hydrolases"/>
    <property type="match status" value="1"/>
</dbReference>
<sequence>MQTGLRRQLARLYGFGRLTWKGALIGNLIVAETILFLAGYYIQTGLGTALDIIILMIGAHAASVILWRTSYWLLKWTRLPLPWHFWIGSALSGVTIYMVLEQFHTGNRAEIFFTIYGLAFGTFTGAAFALYAARPNSNWSKGLAAAAVVWLGFNVLWSVTPGHDLYRYEQLEKPQALDDLQALPHPAAYGDHGVLIRTYGSGDTRPRPEFGKQADYVTGTVDGSKIVSKWNWLRSLYWGFDEKELPVNGTLYLPEGDGPFPLVLIVHGNHKMEEFSDPGYVYLTEMLASRGFAAVSVDENFLNGSWSKGINGDYRMRAIMLLEHLKWFEQWNGDAQHELYEKIDMDHISLIGHSRGGQAVAMAAVYNELKQDPKDADQQWDYHFSIDSVVAIAPTDAATGDQAAVVKDVSYLVIQGAHDSDVNWFSGDRQYDRVKFTTDAPFHFKSSLYVEGANHGQFNMVWGDTDLTFPRSLFINRGALMSGEEQREIAKTWIGAFLEVTLRDRLAYLPMFQDYRHGLSWLPDRVYVQRYADSLMRSICDFEEDDKLGTCGYGRAAIEARHVTGWKEAELESRNDSGKRRNDVVYLTWQAGQGGQYVIDLERLDQADPLLAYDGLTFDISRVTDVVRPAVLTEEDTRPLAIELVAVDGQGNKASLQFEEGIGVPPVIRTPFMKTEWLDKWVKNGYLGNDSEEVLQTLRFDRQQFENQNPAFDWDTLQQIIFQFPTEYGGQIALDQIGFIRTNNGIDGR</sequence>
<dbReference type="RefSeq" id="WP_379927743.1">
    <property type="nucleotide sequence ID" value="NZ_JBHUMM010000002.1"/>
</dbReference>
<evidence type="ECO:0000256" key="1">
    <source>
        <dbReference type="SAM" id="Phobius"/>
    </source>
</evidence>
<feature type="transmembrane region" description="Helical" evidence="1">
    <location>
        <begin position="20"/>
        <end position="42"/>
    </location>
</feature>
<dbReference type="Proteomes" id="UP001597497">
    <property type="component" value="Unassembled WGS sequence"/>
</dbReference>
<accession>A0ABW5R8C5</accession>
<evidence type="ECO:0000313" key="3">
    <source>
        <dbReference type="Proteomes" id="UP001597497"/>
    </source>
</evidence>
<feature type="transmembrane region" description="Helical" evidence="1">
    <location>
        <begin position="143"/>
        <end position="160"/>
    </location>
</feature>
<organism evidence="2 3">
    <name type="scientific">Marinicrinis sediminis</name>
    <dbReference type="NCBI Taxonomy" id="1652465"/>
    <lineage>
        <taxon>Bacteria</taxon>
        <taxon>Bacillati</taxon>
        <taxon>Bacillota</taxon>
        <taxon>Bacilli</taxon>
        <taxon>Bacillales</taxon>
        <taxon>Paenibacillaceae</taxon>
    </lineage>
</organism>
<keyword evidence="3" id="KW-1185">Reference proteome</keyword>
<evidence type="ECO:0008006" key="4">
    <source>
        <dbReference type="Google" id="ProtNLM"/>
    </source>
</evidence>
<evidence type="ECO:0000313" key="2">
    <source>
        <dbReference type="EMBL" id="MFD2670362.1"/>
    </source>
</evidence>
<feature type="transmembrane region" description="Helical" evidence="1">
    <location>
        <begin position="79"/>
        <end position="99"/>
    </location>
</feature>
<keyword evidence="1" id="KW-1133">Transmembrane helix</keyword>
<protein>
    <recommendedName>
        <fullName evidence="4">Alpha/beta hydrolase</fullName>
    </recommendedName>
</protein>
<dbReference type="EMBL" id="JBHUMM010000002">
    <property type="protein sequence ID" value="MFD2670362.1"/>
    <property type="molecule type" value="Genomic_DNA"/>
</dbReference>